<dbReference type="EMBL" id="GGEC01070416">
    <property type="protein sequence ID" value="MBX50900.1"/>
    <property type="molecule type" value="Transcribed_RNA"/>
</dbReference>
<name>A0A2P2P7Z9_RHIMU</name>
<dbReference type="AlphaFoldDB" id="A0A2P2P7Z9"/>
<organism evidence="1">
    <name type="scientific">Rhizophora mucronata</name>
    <name type="common">Asiatic mangrove</name>
    <dbReference type="NCBI Taxonomy" id="61149"/>
    <lineage>
        <taxon>Eukaryota</taxon>
        <taxon>Viridiplantae</taxon>
        <taxon>Streptophyta</taxon>
        <taxon>Embryophyta</taxon>
        <taxon>Tracheophyta</taxon>
        <taxon>Spermatophyta</taxon>
        <taxon>Magnoliopsida</taxon>
        <taxon>eudicotyledons</taxon>
        <taxon>Gunneridae</taxon>
        <taxon>Pentapetalae</taxon>
        <taxon>rosids</taxon>
        <taxon>fabids</taxon>
        <taxon>Malpighiales</taxon>
        <taxon>Rhizophoraceae</taxon>
        <taxon>Rhizophora</taxon>
    </lineage>
</organism>
<evidence type="ECO:0000313" key="1">
    <source>
        <dbReference type="EMBL" id="MBX50900.1"/>
    </source>
</evidence>
<reference evidence="1" key="1">
    <citation type="submission" date="2018-02" db="EMBL/GenBank/DDBJ databases">
        <title>Rhizophora mucronata_Transcriptome.</title>
        <authorList>
            <person name="Meera S.P."/>
            <person name="Sreeshan A."/>
            <person name="Augustine A."/>
        </authorList>
    </citation>
    <scope>NUCLEOTIDE SEQUENCE</scope>
    <source>
        <tissue evidence="1">Leaf</tissue>
    </source>
</reference>
<proteinExistence type="predicted"/>
<sequence length="20" mass="2327">MKSHPFKQIFTITVNGEDAY</sequence>
<accession>A0A2P2P7Z9</accession>
<protein>
    <submittedName>
        <fullName evidence="1">Uncharacterized protein</fullName>
    </submittedName>
</protein>